<evidence type="ECO:0000256" key="1">
    <source>
        <dbReference type="ARBA" id="ARBA00004245"/>
    </source>
</evidence>
<feature type="region of interest" description="Disordered" evidence="10">
    <location>
        <begin position="4092"/>
        <end position="4117"/>
    </location>
</feature>
<feature type="region of interest" description="Disordered" evidence="10">
    <location>
        <begin position="3689"/>
        <end position="3709"/>
    </location>
</feature>
<organism evidence="13 14">
    <name type="scientific">Onchocerca volvulus</name>
    <dbReference type="NCBI Taxonomy" id="6282"/>
    <lineage>
        <taxon>Eukaryota</taxon>
        <taxon>Metazoa</taxon>
        <taxon>Ecdysozoa</taxon>
        <taxon>Nematoda</taxon>
        <taxon>Chromadorea</taxon>
        <taxon>Rhabditida</taxon>
        <taxon>Spirurina</taxon>
        <taxon>Spiruromorpha</taxon>
        <taxon>Filarioidea</taxon>
        <taxon>Onchocercidae</taxon>
        <taxon>Onchocerca</taxon>
    </lineage>
</organism>
<dbReference type="SMART" id="SM00248">
    <property type="entry name" value="ANK"/>
    <property type="match status" value="24"/>
</dbReference>
<feature type="repeat" description="ANK" evidence="9">
    <location>
        <begin position="119"/>
        <end position="151"/>
    </location>
</feature>
<evidence type="ECO:0000256" key="7">
    <source>
        <dbReference type="ARBA" id="ARBA00023136"/>
    </source>
</evidence>
<feature type="compositionally biased region" description="Polar residues" evidence="10">
    <location>
        <begin position="2985"/>
        <end position="2999"/>
    </location>
</feature>
<reference evidence="14" key="1">
    <citation type="submission" date="2013-10" db="EMBL/GenBank/DDBJ databases">
        <title>Genome sequencing of Onchocerca volvulus.</title>
        <authorList>
            <person name="Cotton J."/>
            <person name="Tsai J."/>
            <person name="Stanley E."/>
            <person name="Tracey A."/>
            <person name="Holroyd N."/>
            <person name="Lustigman S."/>
            <person name="Berriman M."/>
        </authorList>
    </citation>
    <scope>NUCLEOTIDE SEQUENCE</scope>
</reference>
<feature type="repeat" description="ANK" evidence="9">
    <location>
        <begin position="775"/>
        <end position="807"/>
    </location>
</feature>
<feature type="compositionally biased region" description="Basic and acidic residues" evidence="10">
    <location>
        <begin position="2301"/>
        <end position="2327"/>
    </location>
</feature>
<dbReference type="Gene3D" id="1.25.40.20">
    <property type="entry name" value="Ankyrin repeat-containing domain"/>
    <property type="match status" value="3"/>
</dbReference>
<feature type="compositionally biased region" description="Low complexity" evidence="10">
    <location>
        <begin position="4409"/>
        <end position="4427"/>
    </location>
</feature>
<keyword evidence="5" id="KW-0677">Repeat</keyword>
<dbReference type="GO" id="GO:0005856">
    <property type="term" value="C:cytoskeleton"/>
    <property type="evidence" value="ECO:0007669"/>
    <property type="project" value="UniProtKB-SubCell"/>
</dbReference>
<feature type="repeat" description="ANK" evidence="9">
    <location>
        <begin position="346"/>
        <end position="378"/>
    </location>
</feature>
<dbReference type="InterPro" id="IPR011029">
    <property type="entry name" value="DEATH-like_dom_sf"/>
</dbReference>
<keyword evidence="6 9" id="KW-0040">ANK repeat</keyword>
<sequence>MWIQQKFCRRVTDTTKLLMSDPVVEASGWPAEPPESQHQQIPADNSQHSNKGESSASFLRAARAGNLDRVLELLRSGTDINTCNANGLNALHLASKEGHHEVVRELLKRKADVDAATKKGNTALHIASLAGQELIVTILVENGANVNVQSLNGFTPLYMAAQENHESVVRYLLAHNANQVLATEDGFTPLAVALQQGHDRVVALLLENDTRGKVRLPALHIAAKKDDTKAATLLLQNEHNSDVTSKSGFTPLHIAAHYGNENVAQLLLEKGANVNYQARHNISPLHVATKWGRANMVSLLLAHGAVIDCRTRDLLTPLHCASRSGHDQVVDLLLEKGAPINAKTKNGLAPLHMAAQGDHVDSARILLYHRAPVDDVTVDYLTPLHVAAHCGHVRVAKLLLDRNADPNARALNGFTPLHIACKKNRIKVVELLLKYHAAIEATTESGLSPLHVAAFMGAINIVIYLLQQGANADVATVRGETPLHLAARANQTDIVRVLVRNGAQVDAAARELQTPLHIASRLGNTDIVVLLLQANASPNAATRDLYTPLHIAAKEGQEEVAAILMDHGADKTLLTKKGFTPLHLAAKYGNLPVAKLLLERGTLVDIEGKNQVTPLHVAAHYNNDKVALLLLENGASAYATAKNGYTPLHIAAKKNQMDIASTLLHFKADANAESKAGFTPLHLAAQEGHHEMAALLIENGAKVGAQARNGLTPMHLCAQEDRVSVAEELVKENAAIDPKTKAGYTPLHVACHFGQINMVRFLIEHGAPVSATTRASYTPLHQAAQQGHNNVVRYLLEHGASPNVHTSTGQTPLSIAERLGYVSVVEALKTITETTVITETTTVTEERYKPQNPEAMNETMFSDSEDEAPNTLEEDASHLRALAHSPLRLSTSDDHDLSFFPNHTSSPYPSPGATLIYLSREDNQITANAHTHDFSESLTKGLHDSTGLHLIHATEQILSRSPELEGTDGDLDALIRKAQHEPITTAMADPSLDLSLPDNVAITKTTVQPSKLLHKTFLISFMVDARGGAMRGCRHSGVRIIIPPRKASQPTRITCRYLRKDKLTHPPPLSEGEALASRILEMAPHGVKFLGPVILEVPHFASLRGREREIVILRSDDGQHWKEHQLEATEDAVQEVLNESFDAEELSQLDDLHTSRITRILTNDFPMYFAVVTRVRQEVHCVGPEGGVILSSVVSRVQAIFPDGSLTKTIKVSVQAQPVPQEIVTRLHGNRVAVSPIVTVEPRRRKFHKPITLCIPLPQSSNKGMLTQYSGQPGQEPPTLRLLCSITGGSAPAQWEDITGTTQLTFTGEDVSFTTTVSARFWLMDCQTPRDAARMAQEVYNEAIAVPYMAKFLVFARRTFPTEGQLRLFCMTDDREDKTLEKQENFIEIAKSKDVEVLSGRHQFLEFSGNILPITKSGDQLSLYFLPFQENRLAFMIKTRAQTDYEAAVDGRIAFMKEPKMRAENLPPQTPLCTLAITLPEYTAPEPMVYKKFFDSEVPLTEKYAGAFHETTEPDDLPLAHVARLTGADWHRLARALEVPDADIRQVRHQLVGLEAIAILRIWIFLKKEQATPAALRSALQRIGRDDVVREMNRTEKPDDLEGIPVSHVSGPSVTVSSTSLEAVDGRHRYAEVTTAQQQMAQEPFFQQTEYYGIHDDAEEPKEQPSREIRTVVRTERHVHDSEDGPIVEERTITTTYEDDVAVNEEIVDRIVPLNKEEQEKWDRMIREAEMNLDQQETPKEEALGYQVIHEEKEGDDGTIQKTTEIKNSHVTQVLFDGAETSANEARSDSGDASTIIIPTSKEDNHVIGVPETPLSSTEPNAPTVTDQKHETMAEGYTNEDDSVVVSKKMTRIVTTTRTTLPGEKTESNAGRVPVALDTIGSVKKRIAIFETLSTDNQLASIRKSENPSELAEVPRHERHSPFREGPSESHDEPKTVFYKPESDQSGAKETGKLFFVQIEKTDWSVKRGDKSKKQDLLRDKTQMLQYMVNRYMGKPKLKENERICLMKGEEYLTNEISGDASAVTSDTERPELDFLKKRIDESEVIILSLRKEMSKTEVSLPDKLNITDALLEKPAKKSTMYDEMNSEYEQLEQKKNERRILRKQTKWRRGKIPKKLASEESLGQIEPARKRSIIEINATVTLGQLHGEAIISEDDEKYQQTFRQILPPESSIRRSDVAKEGKQGESDDKHLLAASISFDISETIINLTLAGREKDEMLEKRLKGERSEASDKDTMRMQIEQILNEYRYKSYEKPKVSKYFQEYNILGQKNFGTKESTTSQHEIFAEQKRSISSLEATNESQEKDAEERPTVEILSEQKSRKEKPLESENDSLETTIIEKDQFKPLGSENLKEVELKPHEAVMLENNVSTEYEQEAKTVQCETSDIYSDRIISETARQENLRQDKTVINGNHKSDETFQTGIFYFDKKADLVSTSVTTTPAALTTIGTTVADHLTRTEDLEETKTIPFEDVMPDREVLEEYGAIISKEPTTKEEHIETEAGIEFKEVQDQLTRTEDLEETKTVPFEDVMPDREVLEEYGAIISKEPTTKEEHIELQGKAHTLSFEADQDEVKESQNETKAFKQVSPTKAEIEEQLLKTSELEKVQAKSLENIILQRDAFRENGTCMSRELVIDEEEPAVSQKKEYNVFAGDMSLAKQKDQLYVTEDLDEIKTGKFKDIFQQECGILLKKLTEKEEFMVLDENKHKTFSEQKYSAPQTEEKHILLKEKKSIITPLNVYEKTASEEDISILEKEIKGYHSEVEEERIVRKDAIMEVDKQDGFGFAGQVIKEQIVEDSLTDISDSGSYGQTEFFAEFSNNIDGTKEDAKNEAFLCPPEIQSEIENRQLTAELPSAKAKEECKDRKPFLRDELISSEVSFTDLVVGHPAHGKDDMTGTKAKQWKTEDKDLQKMGKSISNLTEKGLQTKEEEAMRVSKKEITPQQTQESLNEIQDDMEKLLEHQLEENITCTGVIPTVGTQKVEEWNLSRSDSVAASEQSTSLSPKKKFKKERKMEVSQEPSLFLDQIQEYSNIITNVEHNKTNSDAKARKLSVKEDPLKDQQWTEIRDDRFADQSQKPLKLSKETATVAREIILAPADLTDLGISKVSDYIVKNDLGETSIEQLPDIDYLQFTSPAATEKCVEAALMQETVAEELNLKKGTDYIPTKDLNEPKQKDEEEVDSKETTIPFVVETYQKSLIKLGESESEMSTPNAQDKLYYTALNSPSPADQSALFISADEQMNISLPENLYNVSENSCKDRVSAENLSESMQTEILFKEDLQIEVPENYENQPMITSTSDIGLVENKGISFDKLISEEGTSYEDNLDGTSHLLTGRKIDEKVKPFSTEAKHPHELTVDISWTPEEKEGTDEKTGLEKQKFPDAEQLIMYPSKDTINIIIKEERATENVTKESEKSNIDPGSDGDESYSEFKSAKWEKPTDGSEMTSEKLKTNKLMRESAAKIEKLIEHDKEFEERFTTKVSEVDKEEPESFSTYRFKLGKNKTERNISMESLTPQKWLKSGKENQDELAIQGQQMSELARSEKLEENVDILSSEMMNRDQKGSEKGVTAIDGDLESTKEAQTLWNDELETNEISGDITIPQQSFSVSASDDKKSLPVKEGFPKNLTAKHDLLTSFEEENLEGDVHNRMTTSSSCKSSMEKQRKILVSDQGKEAEKHVASETFLDGDEIFPAVPQQSEDTHVLEKGSDEHKLSQRSIGEESFKEDFFAPAKAMESGAAAVFANSEALAASRSIEIIPMVEDQKSFLRSSSFDASNNSMEKIKEDKKMSRHGYKESSEKLIISSAEAFAEPSDPKVIYNEVNDVLWKQIEGNESEETVSGKQLQLTVKEGRAVEVETEQNVTLSNVSDKYIYEKKFPAEQKECHEFTLSKKEEAEEDASTSFLPTCVEDTQTESLKEVGRRIESPEGAAVVAQQWAEEEIINNKFSHPAKEKYRETKKDVFEMESIRDDDMKWKVEAMPESTSEVVFSEELLTLIEAPSSRQKIEKGSSEMDEETKIARGTDLEANAEHLIDESLGKLDQTTSRSSSSYNLDSLIGKHSDSKSPPSEVKPTIGKCVSHVQDEYEADYESDLKKKIKMLGEEAKKSKHPEGRSLLNEDERNEELNKQAAEIVDDIMKPVESLSRSESIYKTATATSKNGYETCLTSQEDTFDTAPGYHSQESEYTTANSEASSRFSEISEERRENATPIAMLSPVQSDRLFTASQDEEQELNRQENVLDSKRSSPDITDIELVSVEDDDDMEDILLTSASGVLLVPDVDPGRPVSPTPPGFGDEDENIIGVATASDCSRKTIDQVRQVEIKVLDSIVEAPGDDILADETFSSWERDVPEPTIFQESMHEKAMNFEKEYFLDYSNLSGRTVHTVEKEDEAAGVTLASETVICTESDSLDSLDKISIKSGSSGKKFSTSRRSSTSSRKSSHDEPQTFVERLTPELKMSWVEKDQEVGLTKQSSLSSSEEYPTYMSESEQINPVEAELETVDEEPEEADSLNGRSMSSNGQGTDISVTVGKYKTVSSDNVSETSLQEFERIERDVLNKGESSLSGSEVELYVAGKLKKADGSTSSLAEFERLEQEVVVEGSPQDEVMILSDIREESEVEEMSIRDDDEEEHDSISDIKAIPVEEDTTQVTTPMASPADSIERDFENFVPEIMGTSIDSLEINVVPVHTENELSGESYLTEYEVIEKVHEELHDSLEIIPLEKDSMLEGVSVVELTNQDKQALLSGDTMSTYQGDQEDEKDSLAGDLKTLLHDYPTTLTTFETMQINEDGTAEIISRRVLTRVTDPIISHVQFTGTENEHRLRDLEREEEFETMDVEGNVTRTTLHRSAPSSSAGTSHSTHRG</sequence>
<feature type="region of interest" description="Disordered" evidence="10">
    <location>
        <begin position="1901"/>
        <end position="1947"/>
    </location>
</feature>
<protein>
    <submittedName>
        <fullName evidence="13">Uncharacterized protein</fullName>
    </submittedName>
</protein>
<feature type="region of interest" description="Disordered" evidence="10">
    <location>
        <begin position="25"/>
        <end position="56"/>
    </location>
</feature>
<evidence type="ECO:0000256" key="8">
    <source>
        <dbReference type="ARBA" id="ARBA00023212"/>
    </source>
</evidence>
<feature type="region of interest" description="Disordered" evidence="10">
    <location>
        <begin position="2289"/>
        <end position="2335"/>
    </location>
</feature>
<dbReference type="Pfam" id="PF00791">
    <property type="entry name" value="ZU5"/>
    <property type="match status" value="1"/>
</dbReference>
<proteinExistence type="predicted"/>
<comment type="subcellular location">
    <subcellularLocation>
        <location evidence="1">Cytoplasm</location>
        <location evidence="1">Cytoskeleton</location>
    </subcellularLocation>
    <subcellularLocation>
        <location evidence="2">Membrane</location>
    </subcellularLocation>
</comment>
<feature type="compositionally biased region" description="Low complexity" evidence="10">
    <location>
        <begin position="1605"/>
        <end position="1618"/>
    </location>
</feature>
<dbReference type="CDD" id="cd08317">
    <property type="entry name" value="Death_ank"/>
    <property type="match status" value="1"/>
</dbReference>
<dbReference type="Gene3D" id="1.10.533.10">
    <property type="entry name" value="Death Domain, Fas"/>
    <property type="match status" value="1"/>
</dbReference>
<dbReference type="InterPro" id="IPR036770">
    <property type="entry name" value="Ankyrin_rpt-contain_sf"/>
</dbReference>
<feature type="region of interest" description="Disordered" evidence="10">
    <location>
        <begin position="3401"/>
        <end position="3445"/>
    </location>
</feature>
<feature type="region of interest" description="Disordered" evidence="10">
    <location>
        <begin position="4456"/>
        <end position="4513"/>
    </location>
</feature>
<feature type="compositionally biased region" description="Basic and acidic residues" evidence="10">
    <location>
        <begin position="3692"/>
        <end position="3709"/>
    </location>
</feature>
<dbReference type="InterPro" id="IPR000906">
    <property type="entry name" value="ZU5_dom"/>
</dbReference>
<dbReference type="Pfam" id="PF00531">
    <property type="entry name" value="Death"/>
    <property type="match status" value="1"/>
</dbReference>
<feature type="repeat" description="ANK" evidence="9">
    <location>
        <begin position="280"/>
        <end position="312"/>
    </location>
</feature>
<feature type="repeat" description="ANK" evidence="9">
    <location>
        <begin position="313"/>
        <end position="345"/>
    </location>
</feature>
<feature type="compositionally biased region" description="Low complexity" evidence="10">
    <location>
        <begin position="4835"/>
        <end position="4851"/>
    </location>
</feature>
<feature type="domain" description="ZU5" evidence="12">
    <location>
        <begin position="1176"/>
        <end position="1320"/>
    </location>
</feature>
<dbReference type="Pfam" id="PF12796">
    <property type="entry name" value="Ank_2"/>
    <property type="match status" value="5"/>
</dbReference>
<dbReference type="PROSITE" id="PS50017">
    <property type="entry name" value="DEATH_DOMAIN"/>
    <property type="match status" value="1"/>
</dbReference>
<dbReference type="EnsemblMetazoa" id="OVOC4431h.1">
    <property type="protein sequence ID" value="OVOC4431h.1"/>
    <property type="gene ID" value="WBGene00241240"/>
</dbReference>
<feature type="repeat" description="ANK" evidence="9">
    <location>
        <begin position="709"/>
        <end position="741"/>
    </location>
</feature>
<feature type="repeat" description="ANK" evidence="9">
    <location>
        <begin position="643"/>
        <end position="675"/>
    </location>
</feature>
<dbReference type="FunFam" id="1.25.40.20:FF:000003">
    <property type="entry name" value="Ankyrin, isoform B"/>
    <property type="match status" value="1"/>
</dbReference>
<dbReference type="Pfam" id="PF13857">
    <property type="entry name" value="Ank_5"/>
    <property type="match status" value="1"/>
</dbReference>
<evidence type="ECO:0000256" key="2">
    <source>
        <dbReference type="ARBA" id="ARBA00004370"/>
    </source>
</evidence>
<feature type="repeat" description="ANK" evidence="9">
    <location>
        <begin position="577"/>
        <end position="609"/>
    </location>
</feature>
<reference evidence="13" key="2">
    <citation type="submission" date="2022-06" db="UniProtKB">
        <authorList>
            <consortium name="EnsemblMetazoa"/>
        </authorList>
    </citation>
    <scope>IDENTIFICATION</scope>
</reference>
<feature type="compositionally biased region" description="Basic and acidic residues" evidence="10">
    <location>
        <begin position="1903"/>
        <end position="1935"/>
    </location>
</feature>
<evidence type="ECO:0000313" key="14">
    <source>
        <dbReference type="Proteomes" id="UP000024404"/>
    </source>
</evidence>
<dbReference type="FunFam" id="2.60.220.30:FF:000001">
    <property type="entry name" value="Ankyrin-3 isoform 2"/>
    <property type="match status" value="1"/>
</dbReference>
<feature type="repeat" description="ANK" evidence="9">
    <location>
        <begin position="544"/>
        <end position="576"/>
    </location>
</feature>
<keyword evidence="14" id="KW-1185">Reference proteome</keyword>
<evidence type="ECO:0000256" key="3">
    <source>
        <dbReference type="ARBA" id="ARBA00022490"/>
    </source>
</evidence>
<dbReference type="PANTHER" id="PTHR24123:SF141">
    <property type="entry name" value="ANKYRIN 2, ISOFORM U"/>
    <property type="match status" value="1"/>
</dbReference>
<keyword evidence="4" id="KW-0597">Phosphoprotein</keyword>
<feature type="compositionally biased region" description="Basic and acidic residues" evidence="10">
    <location>
        <begin position="2923"/>
        <end position="2936"/>
    </location>
</feature>
<dbReference type="Gene3D" id="2.60.220.30">
    <property type="match status" value="2"/>
</dbReference>
<dbReference type="PROSITE" id="PS51145">
    <property type="entry name" value="ZU5"/>
    <property type="match status" value="2"/>
</dbReference>
<feature type="compositionally biased region" description="Basic and acidic residues" evidence="10">
    <location>
        <begin position="3426"/>
        <end position="3445"/>
    </location>
</feature>
<dbReference type="PRINTS" id="PR01415">
    <property type="entry name" value="ANKYRIN"/>
</dbReference>
<feature type="region of interest" description="Disordered" evidence="10">
    <location>
        <begin position="4831"/>
        <end position="4851"/>
    </location>
</feature>
<feature type="region of interest" description="Disordered" evidence="10">
    <location>
        <begin position="4409"/>
        <end position="4440"/>
    </location>
</feature>
<feature type="domain" description="ZU5" evidence="12">
    <location>
        <begin position="1017"/>
        <end position="1174"/>
    </location>
</feature>
<accession>A0A8R1XTI7</accession>
<feature type="compositionally biased region" description="Acidic residues" evidence="10">
    <location>
        <begin position="4485"/>
        <end position="4498"/>
    </location>
</feature>
<feature type="region of interest" description="Disordered" evidence="10">
    <location>
        <begin position="2170"/>
        <end position="2189"/>
    </location>
</feature>
<dbReference type="PROSITE" id="PS50088">
    <property type="entry name" value="ANK_REPEAT"/>
    <property type="match status" value="21"/>
</dbReference>
<evidence type="ECO:0000259" key="11">
    <source>
        <dbReference type="PROSITE" id="PS50017"/>
    </source>
</evidence>
<dbReference type="SUPFAM" id="SSF47986">
    <property type="entry name" value="DEATH domain"/>
    <property type="match status" value="1"/>
</dbReference>
<feature type="repeat" description="ANK" evidence="9">
    <location>
        <begin position="412"/>
        <end position="444"/>
    </location>
</feature>
<feature type="compositionally biased region" description="Polar residues" evidence="10">
    <location>
        <begin position="4501"/>
        <end position="4513"/>
    </location>
</feature>
<dbReference type="SMART" id="SM00005">
    <property type="entry name" value="DEATH"/>
    <property type="match status" value="1"/>
</dbReference>
<name>A0A8R1XTI7_ONCVO</name>
<feature type="repeat" description="ANK" evidence="9">
    <location>
        <begin position="247"/>
        <end position="279"/>
    </location>
</feature>
<dbReference type="SUPFAM" id="SSF48403">
    <property type="entry name" value="Ankyrin repeat"/>
    <property type="match status" value="3"/>
</dbReference>
<feature type="region of interest" description="Disordered" evidence="10">
    <location>
        <begin position="1598"/>
        <end position="1618"/>
    </location>
</feature>
<feature type="repeat" description="ANK" evidence="9">
    <location>
        <begin position="152"/>
        <end position="184"/>
    </location>
</feature>
<feature type="repeat" description="ANK" evidence="9">
    <location>
        <begin position="445"/>
        <end position="477"/>
    </location>
</feature>
<feature type="repeat" description="ANK" evidence="9">
    <location>
        <begin position="511"/>
        <end position="543"/>
    </location>
</feature>
<feature type="repeat" description="ANK" evidence="9">
    <location>
        <begin position="478"/>
        <end position="510"/>
    </location>
</feature>
<feature type="compositionally biased region" description="Polar residues" evidence="10">
    <location>
        <begin position="2291"/>
        <end position="2300"/>
    </location>
</feature>
<evidence type="ECO:0000256" key="6">
    <source>
        <dbReference type="ARBA" id="ARBA00023043"/>
    </source>
</evidence>
<feature type="repeat" description="ANK" evidence="9">
    <location>
        <begin position="742"/>
        <end position="774"/>
    </location>
</feature>
<dbReference type="InterPro" id="IPR002110">
    <property type="entry name" value="Ankyrin_rpt"/>
</dbReference>
<evidence type="ECO:0000256" key="10">
    <source>
        <dbReference type="SAM" id="MobiDB-lite"/>
    </source>
</evidence>
<dbReference type="InterPro" id="IPR000488">
    <property type="entry name" value="Death_dom"/>
</dbReference>
<evidence type="ECO:0000313" key="13">
    <source>
        <dbReference type="EnsemblMetazoa" id="OVOC4431h.1"/>
    </source>
</evidence>
<feature type="region of interest" description="Disordered" evidence="10">
    <location>
        <begin position="4027"/>
        <end position="4064"/>
    </location>
</feature>
<evidence type="ECO:0000256" key="4">
    <source>
        <dbReference type="ARBA" id="ARBA00022553"/>
    </source>
</evidence>
<evidence type="ECO:0000259" key="12">
    <source>
        <dbReference type="PROSITE" id="PS51145"/>
    </source>
</evidence>
<dbReference type="Gene3D" id="2.60.40.2660">
    <property type="match status" value="1"/>
</dbReference>
<dbReference type="GO" id="GO:0016020">
    <property type="term" value="C:membrane"/>
    <property type="evidence" value="ECO:0007669"/>
    <property type="project" value="UniProtKB-SubCell"/>
</dbReference>
<feature type="compositionally biased region" description="Polar residues" evidence="10">
    <location>
        <begin position="4459"/>
        <end position="4480"/>
    </location>
</feature>
<feature type="repeat" description="ANK" evidence="9">
    <location>
        <begin position="610"/>
        <end position="642"/>
    </location>
</feature>
<dbReference type="Pfam" id="PF00023">
    <property type="entry name" value="Ank"/>
    <property type="match status" value="3"/>
</dbReference>
<feature type="repeat" description="ANK" evidence="9">
    <location>
        <begin position="185"/>
        <end position="208"/>
    </location>
</feature>
<dbReference type="Proteomes" id="UP000024404">
    <property type="component" value="Unassembled WGS sequence"/>
</dbReference>
<feature type="repeat" description="ANK" evidence="9">
    <location>
        <begin position="379"/>
        <end position="411"/>
    </location>
</feature>
<feature type="region of interest" description="Disordered" evidence="10">
    <location>
        <begin position="4166"/>
        <end position="4199"/>
    </location>
</feature>
<feature type="repeat" description="ANK" evidence="9">
    <location>
        <begin position="676"/>
        <end position="708"/>
    </location>
</feature>
<dbReference type="Pfam" id="PF13637">
    <property type="entry name" value="Ank_4"/>
    <property type="match status" value="2"/>
</dbReference>
<keyword evidence="8" id="KW-0206">Cytoskeleton</keyword>
<feature type="compositionally biased region" description="Polar residues" evidence="10">
    <location>
        <begin position="36"/>
        <end position="56"/>
    </location>
</feature>
<dbReference type="FunFam" id="1.25.40.20:FF:000001">
    <property type="entry name" value="Ankyrin-2 isoform 2"/>
    <property type="match status" value="1"/>
</dbReference>
<dbReference type="SMART" id="SM00218">
    <property type="entry name" value="ZU5"/>
    <property type="match status" value="1"/>
</dbReference>
<dbReference type="PROSITE" id="PS50297">
    <property type="entry name" value="ANK_REP_REGION"/>
    <property type="match status" value="21"/>
</dbReference>
<dbReference type="Pfam" id="PF17809">
    <property type="entry name" value="UPA_2"/>
    <property type="match status" value="1"/>
</dbReference>
<feature type="repeat" description="ANK" evidence="9">
    <location>
        <begin position="86"/>
        <end position="118"/>
    </location>
</feature>
<feature type="region of interest" description="Disordered" evidence="10">
    <location>
        <begin position="2923"/>
        <end position="2943"/>
    </location>
</feature>
<feature type="compositionally biased region" description="Basic and acidic residues" evidence="10">
    <location>
        <begin position="2172"/>
        <end position="2189"/>
    </location>
</feature>
<dbReference type="InterPro" id="IPR040745">
    <property type="entry name" value="Ankyrin_UPA"/>
</dbReference>
<feature type="domain" description="Death" evidence="11">
    <location>
        <begin position="1515"/>
        <end position="1596"/>
    </location>
</feature>
<dbReference type="FunFam" id="2.60.220.30:FF:000002">
    <property type="entry name" value="Ankyrin-3 isoform 2"/>
    <property type="match status" value="1"/>
</dbReference>
<keyword evidence="3" id="KW-0963">Cytoplasm</keyword>
<keyword evidence="7" id="KW-0472">Membrane</keyword>
<feature type="region of interest" description="Disordered" evidence="10">
    <location>
        <begin position="2985"/>
        <end position="3008"/>
    </location>
</feature>
<dbReference type="InterPro" id="IPR051165">
    <property type="entry name" value="Multifunctional_ANK_Repeat"/>
</dbReference>
<feature type="compositionally biased region" description="Basic and acidic residues" evidence="10">
    <location>
        <begin position="3401"/>
        <end position="3411"/>
    </location>
</feature>
<dbReference type="PANTHER" id="PTHR24123">
    <property type="entry name" value="ANKYRIN REPEAT-CONTAINING"/>
    <property type="match status" value="1"/>
</dbReference>
<dbReference type="GO" id="GO:0007165">
    <property type="term" value="P:signal transduction"/>
    <property type="evidence" value="ECO:0007669"/>
    <property type="project" value="InterPro"/>
</dbReference>
<evidence type="ECO:0000256" key="5">
    <source>
        <dbReference type="ARBA" id="ARBA00022737"/>
    </source>
</evidence>
<dbReference type="EMBL" id="CMVM020000132">
    <property type="status" value="NOT_ANNOTATED_CDS"/>
    <property type="molecule type" value="Genomic_DNA"/>
</dbReference>
<dbReference type="FunFam" id="1.25.40.20:FF:000095">
    <property type="entry name" value="Ankyrin 2, isoform J"/>
    <property type="match status" value="1"/>
</dbReference>
<evidence type="ECO:0000256" key="9">
    <source>
        <dbReference type="PROSITE-ProRule" id="PRU00023"/>
    </source>
</evidence>